<feature type="compositionally biased region" description="Low complexity" evidence="7">
    <location>
        <begin position="378"/>
        <end position="388"/>
    </location>
</feature>
<dbReference type="Gene3D" id="2.130.10.10">
    <property type="entry name" value="YVTN repeat-like/Quinoprotein amine dehydrogenase"/>
    <property type="match status" value="1"/>
</dbReference>
<reference evidence="10" key="3">
    <citation type="submission" date="2025-09" db="UniProtKB">
        <authorList>
            <consortium name="Ensembl"/>
        </authorList>
    </citation>
    <scope>IDENTIFICATION</scope>
</reference>
<dbReference type="InParanoid" id="H3D9E4"/>
<dbReference type="InterPro" id="IPR012584">
    <property type="entry name" value="NOL11_N"/>
</dbReference>
<keyword evidence="4" id="KW-0010">Activator</keyword>
<keyword evidence="2" id="KW-0698">rRNA processing</keyword>
<evidence type="ECO:0000256" key="7">
    <source>
        <dbReference type="SAM" id="MobiDB-lite"/>
    </source>
</evidence>
<feature type="domain" description="Nucleolar protein 11 N-terminal" evidence="8">
    <location>
        <begin position="1"/>
        <end position="339"/>
    </location>
</feature>
<feature type="domain" description="Nucleolar protein 11 C-terminal" evidence="9">
    <location>
        <begin position="419"/>
        <end position="720"/>
    </location>
</feature>
<protein>
    <submittedName>
        <fullName evidence="10">Nucleolar protein 11</fullName>
    </submittedName>
</protein>
<evidence type="ECO:0000256" key="4">
    <source>
        <dbReference type="ARBA" id="ARBA00023159"/>
    </source>
</evidence>
<dbReference type="GO" id="GO:0030490">
    <property type="term" value="P:maturation of SSU-rRNA"/>
    <property type="evidence" value="ECO:0007669"/>
    <property type="project" value="InterPro"/>
</dbReference>
<keyword evidence="6" id="KW-0539">Nucleus</keyword>
<dbReference type="AlphaFoldDB" id="H3D9E4"/>
<evidence type="ECO:0000259" key="9">
    <source>
        <dbReference type="Pfam" id="PF20998"/>
    </source>
</evidence>
<dbReference type="PANTHER" id="PTHR15633">
    <property type="entry name" value="NUCLEOLAR PROTEIN 11"/>
    <property type="match status" value="1"/>
</dbReference>
<keyword evidence="11" id="KW-1185">Reference proteome</keyword>
<dbReference type="Proteomes" id="UP000007303">
    <property type="component" value="Unassembled WGS sequence"/>
</dbReference>
<evidence type="ECO:0000256" key="5">
    <source>
        <dbReference type="ARBA" id="ARBA00023163"/>
    </source>
</evidence>
<dbReference type="GO" id="GO:0003723">
    <property type="term" value="F:RNA binding"/>
    <property type="evidence" value="ECO:0007669"/>
    <property type="project" value="TreeGrafter"/>
</dbReference>
<dbReference type="SUPFAM" id="SSF50978">
    <property type="entry name" value="WD40 repeat-like"/>
    <property type="match status" value="1"/>
</dbReference>
<dbReference type="PANTHER" id="PTHR15633:SF2">
    <property type="entry name" value="NUCLEOLAR PROTEIN 11"/>
    <property type="match status" value="1"/>
</dbReference>
<reference evidence="11" key="1">
    <citation type="journal article" date="2004" name="Nature">
        <title>Genome duplication in the teleost fish Tetraodon nigroviridis reveals the early vertebrate proto-karyotype.</title>
        <authorList>
            <person name="Jaillon O."/>
            <person name="Aury J.-M."/>
            <person name="Brunet F."/>
            <person name="Petit J.-L."/>
            <person name="Stange-Thomann N."/>
            <person name="Mauceli E."/>
            <person name="Bouneau L."/>
            <person name="Fischer C."/>
            <person name="Ozouf-Costaz C."/>
            <person name="Bernot A."/>
            <person name="Nicaud S."/>
            <person name="Jaffe D."/>
            <person name="Fisher S."/>
            <person name="Lutfalla G."/>
            <person name="Dossat C."/>
            <person name="Segurens B."/>
            <person name="Dasilva C."/>
            <person name="Salanoubat M."/>
            <person name="Levy M."/>
            <person name="Boudet N."/>
            <person name="Castellano S."/>
            <person name="Anthouard V."/>
            <person name="Jubin C."/>
            <person name="Castelli V."/>
            <person name="Katinka M."/>
            <person name="Vacherie B."/>
            <person name="Biemont C."/>
            <person name="Skalli Z."/>
            <person name="Cattolico L."/>
            <person name="Poulain J."/>
            <person name="De Berardinis V."/>
            <person name="Cruaud C."/>
            <person name="Duprat S."/>
            <person name="Brottier P."/>
            <person name="Coutanceau J.-P."/>
            <person name="Gouzy J."/>
            <person name="Parra G."/>
            <person name="Lardier G."/>
            <person name="Chapple C."/>
            <person name="McKernan K.J."/>
            <person name="McEwan P."/>
            <person name="Bosak S."/>
            <person name="Kellis M."/>
            <person name="Volff J.-N."/>
            <person name="Guigo R."/>
            <person name="Zody M.C."/>
            <person name="Mesirov J."/>
            <person name="Lindblad-Toh K."/>
            <person name="Birren B."/>
            <person name="Nusbaum C."/>
            <person name="Kahn D."/>
            <person name="Robinson-Rechavi M."/>
            <person name="Laudet V."/>
            <person name="Schachter V."/>
            <person name="Quetier F."/>
            <person name="Saurin W."/>
            <person name="Scarpelli C."/>
            <person name="Wincker P."/>
            <person name="Lander E.S."/>
            <person name="Weissenbach J."/>
            <person name="Roest Crollius H."/>
        </authorList>
    </citation>
    <scope>NUCLEOTIDE SEQUENCE [LARGE SCALE GENOMIC DNA]</scope>
</reference>
<evidence type="ECO:0000313" key="10">
    <source>
        <dbReference type="Ensembl" id="ENSTNIP00000017135.1"/>
    </source>
</evidence>
<evidence type="ECO:0000256" key="6">
    <source>
        <dbReference type="ARBA" id="ARBA00023242"/>
    </source>
</evidence>
<dbReference type="Pfam" id="PF08168">
    <property type="entry name" value="NOL11_N"/>
    <property type="match status" value="1"/>
</dbReference>
<dbReference type="HOGENOM" id="CLU_025196_0_0_1"/>
<accession>H3D9E4</accession>
<keyword evidence="3" id="KW-0805">Transcription regulation</keyword>
<dbReference type="InterPro" id="IPR042859">
    <property type="entry name" value="NOL11"/>
</dbReference>
<evidence type="ECO:0000256" key="3">
    <source>
        <dbReference type="ARBA" id="ARBA00023015"/>
    </source>
</evidence>
<evidence type="ECO:0000256" key="1">
    <source>
        <dbReference type="ARBA" id="ARBA00004604"/>
    </source>
</evidence>
<comment type="subcellular location">
    <subcellularLocation>
        <location evidence="1">Nucleus</location>
        <location evidence="1">Nucleolus</location>
    </subcellularLocation>
</comment>
<feature type="region of interest" description="Disordered" evidence="7">
    <location>
        <begin position="360"/>
        <end position="399"/>
    </location>
</feature>
<dbReference type="STRING" id="99883.ENSTNIP00000017135"/>
<organism evidence="10 11">
    <name type="scientific">Tetraodon nigroviridis</name>
    <name type="common">Spotted green pufferfish</name>
    <name type="synonym">Chelonodon nigroviridis</name>
    <dbReference type="NCBI Taxonomy" id="99883"/>
    <lineage>
        <taxon>Eukaryota</taxon>
        <taxon>Metazoa</taxon>
        <taxon>Chordata</taxon>
        <taxon>Craniata</taxon>
        <taxon>Vertebrata</taxon>
        <taxon>Euteleostomi</taxon>
        <taxon>Actinopterygii</taxon>
        <taxon>Neopterygii</taxon>
        <taxon>Teleostei</taxon>
        <taxon>Neoteleostei</taxon>
        <taxon>Acanthomorphata</taxon>
        <taxon>Eupercaria</taxon>
        <taxon>Tetraodontiformes</taxon>
        <taxon>Tetradontoidea</taxon>
        <taxon>Tetraodontidae</taxon>
        <taxon>Tetraodon</taxon>
    </lineage>
</organism>
<dbReference type="Pfam" id="PF20998">
    <property type="entry name" value="Nol11_C"/>
    <property type="match status" value="1"/>
</dbReference>
<dbReference type="InterPro" id="IPR036322">
    <property type="entry name" value="WD40_repeat_dom_sf"/>
</dbReference>
<reference evidence="10" key="2">
    <citation type="submission" date="2025-08" db="UniProtKB">
        <authorList>
            <consortium name="Ensembl"/>
        </authorList>
    </citation>
    <scope>IDENTIFICATION</scope>
</reference>
<dbReference type="InterPro" id="IPR048897">
    <property type="entry name" value="Nol11_C"/>
</dbReference>
<name>H3D9E4_TETNG</name>
<evidence type="ECO:0000259" key="8">
    <source>
        <dbReference type="Pfam" id="PF08168"/>
    </source>
</evidence>
<dbReference type="GO" id="GO:0005730">
    <property type="term" value="C:nucleolus"/>
    <property type="evidence" value="ECO:0007669"/>
    <property type="project" value="UniProtKB-SubCell"/>
</dbReference>
<keyword evidence="5" id="KW-0804">Transcription</keyword>
<sequence>MAALYEGYTLCGRVSGQSLSDSGIRGIEVERDGDHVIVTDSSRSVTLYKVSDQKPLSTWTVKQGQSFSCPAVYNSQTKEYVAVSDSKVVRIWKEEDMLLEKVFKATVSSEIWRVHSVPGGEPVVLFKSGAVRLLDYLLSAPQQPIEEIVSQEETIWWSTNVVAESQQFVIFTTEQKGDHFLYLQRLNPNTFQRYHLEREEPGLSPLSFCASYRDKHISLLYLYPNGHLYQSALSVRNQAVDSEGVQALPLSRSLLLSLPVGEGPLEAASALLLDEAHVAVVGVPHPSAGTGKDFLCIWNTNFQTLQAGKEMAGKIYGQLWTYSNKLFIPHGKTLSVIPYECPKSCLASALGKLRQAKTEERSAGPAVPSWNYTLHGETAQPPRTAPTRKTQRATRKTQSAPDLTADQLLQLIKTAPLEEVQKEVEGFLSRADGPDLQLSAGQLASALVSRSLANPAFYASNVLVQLVHTQFLSHSVCPDLILLALERKDYFLCQLCLQFFPDIPEAVTCACLKTFISMPDADAEKVSLEPDGISFMEALMAGEHGETSVQNGFSPGDGKDCSDALRGDDAAKSSAAPEQICPVQLHKAALLNEVLLTAYTDTFLLPHLKDLSSQHIILFLQYLHYLYLRLCQDASLQKPGVRSPSVTQIMDWICLLLDAHFTVLVMTPEARDLLMGLHTFVKSQVRLVSELGKMEASFQELDKMQVKRDVGQNSIEIIELL</sequence>
<dbReference type="FunCoup" id="H3D9E4">
    <property type="interactions" value="1479"/>
</dbReference>
<dbReference type="OMA" id="QGTTGQC"/>
<evidence type="ECO:0000256" key="2">
    <source>
        <dbReference type="ARBA" id="ARBA00022552"/>
    </source>
</evidence>
<dbReference type="Ensembl" id="ENSTNIT00000017351.1">
    <property type="protein sequence ID" value="ENSTNIP00000017135.1"/>
    <property type="gene ID" value="ENSTNIG00000014126.1"/>
</dbReference>
<proteinExistence type="predicted"/>
<dbReference type="GeneTree" id="ENSGT00390000009760"/>
<dbReference type="InterPro" id="IPR015943">
    <property type="entry name" value="WD40/YVTN_repeat-like_dom_sf"/>
</dbReference>
<evidence type="ECO:0000313" key="11">
    <source>
        <dbReference type="Proteomes" id="UP000007303"/>
    </source>
</evidence>